<dbReference type="InterPro" id="IPR028098">
    <property type="entry name" value="Glyco_trans_4-like_N"/>
</dbReference>
<feature type="domain" description="Glycosyltransferase subfamily 4-like N-terminal" evidence="2">
    <location>
        <begin position="14"/>
        <end position="190"/>
    </location>
</feature>
<name>A0A5C6RT35_9FLAO</name>
<dbReference type="InterPro" id="IPR001296">
    <property type="entry name" value="Glyco_trans_1"/>
</dbReference>
<dbReference type="OrthoDB" id="9768685at2"/>
<dbReference type="Proteomes" id="UP000321721">
    <property type="component" value="Unassembled WGS sequence"/>
</dbReference>
<evidence type="ECO:0000259" key="1">
    <source>
        <dbReference type="Pfam" id="PF00534"/>
    </source>
</evidence>
<comment type="caution">
    <text evidence="3">The sequence shown here is derived from an EMBL/GenBank/DDBJ whole genome shotgun (WGS) entry which is preliminary data.</text>
</comment>
<gene>
    <name evidence="3" type="ORF">FRY74_08345</name>
</gene>
<dbReference type="SUPFAM" id="SSF53756">
    <property type="entry name" value="UDP-Glycosyltransferase/glycogen phosphorylase"/>
    <property type="match status" value="1"/>
</dbReference>
<organism evidence="3 4">
    <name type="scientific">Vicingus serpentipes</name>
    <dbReference type="NCBI Taxonomy" id="1926625"/>
    <lineage>
        <taxon>Bacteria</taxon>
        <taxon>Pseudomonadati</taxon>
        <taxon>Bacteroidota</taxon>
        <taxon>Flavobacteriia</taxon>
        <taxon>Flavobacteriales</taxon>
        <taxon>Vicingaceae</taxon>
        <taxon>Vicingus</taxon>
    </lineage>
</organism>
<evidence type="ECO:0000313" key="4">
    <source>
        <dbReference type="Proteomes" id="UP000321721"/>
    </source>
</evidence>
<dbReference type="Gene3D" id="3.40.50.2000">
    <property type="entry name" value="Glycogen Phosphorylase B"/>
    <property type="match status" value="2"/>
</dbReference>
<keyword evidence="3" id="KW-0808">Transferase</keyword>
<dbReference type="RefSeq" id="WP_147100437.1">
    <property type="nucleotide sequence ID" value="NZ_VOOS01000003.1"/>
</dbReference>
<keyword evidence="4" id="KW-1185">Reference proteome</keyword>
<dbReference type="InterPro" id="IPR050194">
    <property type="entry name" value="Glycosyltransferase_grp1"/>
</dbReference>
<evidence type="ECO:0000313" key="3">
    <source>
        <dbReference type="EMBL" id="TXB65423.1"/>
    </source>
</evidence>
<protein>
    <submittedName>
        <fullName evidence="3">Glycosyltransferase family 4 protein</fullName>
    </submittedName>
</protein>
<feature type="domain" description="Glycosyl transferase family 1" evidence="1">
    <location>
        <begin position="196"/>
        <end position="343"/>
    </location>
</feature>
<evidence type="ECO:0000259" key="2">
    <source>
        <dbReference type="Pfam" id="PF13439"/>
    </source>
</evidence>
<accession>A0A5C6RT35</accession>
<dbReference type="PANTHER" id="PTHR45947">
    <property type="entry name" value="SULFOQUINOVOSYL TRANSFERASE SQD2"/>
    <property type="match status" value="1"/>
</dbReference>
<dbReference type="Pfam" id="PF13439">
    <property type="entry name" value="Glyco_transf_4"/>
    <property type="match status" value="1"/>
</dbReference>
<dbReference type="Pfam" id="PF00534">
    <property type="entry name" value="Glycos_transf_1"/>
    <property type="match status" value="1"/>
</dbReference>
<dbReference type="GO" id="GO:0016757">
    <property type="term" value="F:glycosyltransferase activity"/>
    <property type="evidence" value="ECO:0007669"/>
    <property type="project" value="InterPro"/>
</dbReference>
<proteinExistence type="predicted"/>
<sequence>MKVAFVQDWLTVDGGAEKVAKEIINCFDDVDVFCLVDDLSDKDRTEIIKGKSTTTSFIQKLPFGKKSYRNYFPLFPCAIESLDFTGYDLIVSSSYSVAKGLKKATKNQTHICYCHSPIRYAWDLQEEYLSHVNGLKRVLARIFLAYIRKWDLKTANRPDHYITNSHFVAERIKRIYKREATVIYPPIDTTSFSYVEQKENYYFTSARMVPYKKIDLIVKAFAQLPNLKLIVSGDGPELENLKRMATENVDFIGFVSKSSLIDYTQRAKAFILAAEEDFGITSIEAQSCGTPIIALKKGGYLETVIENKTGVFFDEQTAESIIDTIDLFENKKTNFAKEDFIENVTRFSIERFKKEFKSFVKKHG</sequence>
<reference evidence="3 4" key="1">
    <citation type="submission" date="2019-08" db="EMBL/GenBank/DDBJ databases">
        <title>Genome of Vicingus serpentipes NCIMB 15042.</title>
        <authorList>
            <person name="Bowman J.P."/>
        </authorList>
    </citation>
    <scope>NUCLEOTIDE SEQUENCE [LARGE SCALE GENOMIC DNA]</scope>
    <source>
        <strain evidence="3 4">NCIMB 15042</strain>
    </source>
</reference>
<dbReference type="PANTHER" id="PTHR45947:SF3">
    <property type="entry name" value="SULFOQUINOVOSYL TRANSFERASE SQD2"/>
    <property type="match status" value="1"/>
</dbReference>
<dbReference type="EMBL" id="VOOS01000003">
    <property type="protein sequence ID" value="TXB65423.1"/>
    <property type="molecule type" value="Genomic_DNA"/>
</dbReference>
<dbReference type="AlphaFoldDB" id="A0A5C6RT35"/>